<reference evidence="1 2" key="1">
    <citation type="submission" date="2019-03" db="EMBL/GenBank/DDBJ databases">
        <title>Single cell metagenomics reveals metabolic interactions within the superorganism composed of flagellate Streblomastix strix and complex community of Bacteroidetes bacteria on its surface.</title>
        <authorList>
            <person name="Treitli S.C."/>
            <person name="Kolisko M."/>
            <person name="Husnik F."/>
            <person name="Keeling P."/>
            <person name="Hampl V."/>
        </authorList>
    </citation>
    <scope>NUCLEOTIDE SEQUENCE [LARGE SCALE GENOMIC DNA]</scope>
    <source>
        <strain evidence="1">ST1C</strain>
    </source>
</reference>
<evidence type="ECO:0000313" key="1">
    <source>
        <dbReference type="EMBL" id="KAA6355506.1"/>
    </source>
</evidence>
<dbReference type="AlphaFoldDB" id="A0A5J4TAU8"/>
<feature type="non-terminal residue" evidence="1">
    <location>
        <position position="284"/>
    </location>
</feature>
<evidence type="ECO:0000313" key="2">
    <source>
        <dbReference type="Proteomes" id="UP000324800"/>
    </source>
</evidence>
<name>A0A5J4TAU8_9EUKA</name>
<accession>A0A5J4TAU8</accession>
<feature type="non-terminal residue" evidence="1">
    <location>
        <position position="1"/>
    </location>
</feature>
<comment type="caution">
    <text evidence="1">The sequence shown here is derived from an EMBL/GenBank/DDBJ whole genome shotgun (WGS) entry which is preliminary data.</text>
</comment>
<gene>
    <name evidence="1" type="ORF">EZS28_048967</name>
</gene>
<proteinExistence type="predicted"/>
<dbReference type="Proteomes" id="UP000324800">
    <property type="component" value="Unassembled WGS sequence"/>
</dbReference>
<organism evidence="1 2">
    <name type="scientific">Streblomastix strix</name>
    <dbReference type="NCBI Taxonomy" id="222440"/>
    <lineage>
        <taxon>Eukaryota</taxon>
        <taxon>Metamonada</taxon>
        <taxon>Preaxostyla</taxon>
        <taxon>Oxymonadida</taxon>
        <taxon>Streblomastigidae</taxon>
        <taxon>Streblomastix</taxon>
    </lineage>
</organism>
<protein>
    <submittedName>
        <fullName evidence="1">Uncharacterized protein</fullName>
    </submittedName>
</protein>
<sequence length="284" mass="32653">EKLAKKKDSYKKGYDLNIQHGHEAKLEGEIGQSNNAFAVPEISYVKSSYLKGSDKDTSDGNIEKTVQIEIRTKGKLIPGVEWFFELQNKKDPEGSKRTLHYNLLHRKVWEEATKEEKLQGWYISEDENKLINEKTKSNSYPTSEFDGKVFVRWLSERVIVLRIAHTEPNTDKKSNVDSTDPDSDRYVKHWQLRVGVEKREDQEEQEVEPKIKWTSLKKQPLSGGAIAVRTTFIMRLSNGTMGQSNKRVQKIHVWTNGTALILASYLETDLIKSFARKAARVTKV</sequence>
<dbReference type="EMBL" id="SNRW01034517">
    <property type="protein sequence ID" value="KAA6355506.1"/>
    <property type="molecule type" value="Genomic_DNA"/>
</dbReference>